<name>A0A2J6QMA5_9HELO</name>
<accession>A0A2J6QMA5</accession>
<proteinExistence type="predicted"/>
<sequence length="74" mass="8139">MLSAIFVLKAFHIAGARTSYRPPHLQALSVLSSKLQAIKYCVHTMKRGIKTTSYSLKRSTTASRTQSLDLTNAA</sequence>
<reference evidence="1 2" key="1">
    <citation type="submission" date="2016-05" db="EMBL/GenBank/DDBJ databases">
        <title>A degradative enzymes factory behind the ericoid mycorrhizal symbiosis.</title>
        <authorList>
            <consortium name="DOE Joint Genome Institute"/>
            <person name="Martino E."/>
            <person name="Morin E."/>
            <person name="Grelet G."/>
            <person name="Kuo A."/>
            <person name="Kohler A."/>
            <person name="Daghino S."/>
            <person name="Barry K."/>
            <person name="Choi C."/>
            <person name="Cichocki N."/>
            <person name="Clum A."/>
            <person name="Copeland A."/>
            <person name="Hainaut M."/>
            <person name="Haridas S."/>
            <person name="Labutti K."/>
            <person name="Lindquist E."/>
            <person name="Lipzen A."/>
            <person name="Khouja H.-R."/>
            <person name="Murat C."/>
            <person name="Ohm R."/>
            <person name="Olson A."/>
            <person name="Spatafora J."/>
            <person name="Veneault-Fourrey C."/>
            <person name="Henrissat B."/>
            <person name="Grigoriev I."/>
            <person name="Martin F."/>
            <person name="Perotto S."/>
        </authorList>
    </citation>
    <scope>NUCLEOTIDE SEQUENCE [LARGE SCALE GENOMIC DNA]</scope>
    <source>
        <strain evidence="1 2">UAMH 7357</strain>
    </source>
</reference>
<keyword evidence="2" id="KW-1185">Reference proteome</keyword>
<organism evidence="1 2">
    <name type="scientific">Hyaloscypha hepaticicola</name>
    <dbReference type="NCBI Taxonomy" id="2082293"/>
    <lineage>
        <taxon>Eukaryota</taxon>
        <taxon>Fungi</taxon>
        <taxon>Dikarya</taxon>
        <taxon>Ascomycota</taxon>
        <taxon>Pezizomycotina</taxon>
        <taxon>Leotiomycetes</taxon>
        <taxon>Helotiales</taxon>
        <taxon>Hyaloscyphaceae</taxon>
        <taxon>Hyaloscypha</taxon>
    </lineage>
</organism>
<evidence type="ECO:0000313" key="2">
    <source>
        <dbReference type="Proteomes" id="UP000235672"/>
    </source>
</evidence>
<dbReference type="Proteomes" id="UP000235672">
    <property type="component" value="Unassembled WGS sequence"/>
</dbReference>
<dbReference type="AlphaFoldDB" id="A0A2J6QMA5"/>
<protein>
    <submittedName>
        <fullName evidence="1">Uncharacterized protein</fullName>
    </submittedName>
</protein>
<dbReference type="EMBL" id="KZ613466">
    <property type="protein sequence ID" value="PMD27369.1"/>
    <property type="molecule type" value="Genomic_DNA"/>
</dbReference>
<evidence type="ECO:0000313" key="1">
    <source>
        <dbReference type="EMBL" id="PMD27369.1"/>
    </source>
</evidence>
<gene>
    <name evidence="1" type="ORF">NA56DRAFT_641070</name>
</gene>